<evidence type="ECO:0000256" key="1">
    <source>
        <dbReference type="SAM" id="MobiDB-lite"/>
    </source>
</evidence>
<dbReference type="EMBL" id="CM010715">
    <property type="protein sequence ID" value="RZC45776.1"/>
    <property type="molecule type" value="Genomic_DNA"/>
</dbReference>
<dbReference type="InterPro" id="IPR048972">
    <property type="entry name" value="PMI1_PMIR1-2_C"/>
</dbReference>
<dbReference type="InterPro" id="IPR019448">
    <property type="entry name" value="NT-C2"/>
</dbReference>
<proteinExistence type="predicted"/>
<dbReference type="Proteomes" id="UP000316621">
    <property type="component" value="Chromosome 1"/>
</dbReference>
<dbReference type="InterPro" id="IPR039614">
    <property type="entry name" value="PMI1-like"/>
</dbReference>
<evidence type="ECO:0000259" key="2">
    <source>
        <dbReference type="PROSITE" id="PS51840"/>
    </source>
</evidence>
<keyword evidence="4" id="KW-1185">Reference proteome</keyword>
<reference evidence="3 4" key="1">
    <citation type="journal article" date="2018" name="Science">
        <title>The opium poppy genome and morphinan production.</title>
        <authorList>
            <person name="Guo L."/>
            <person name="Winzer T."/>
            <person name="Yang X."/>
            <person name="Li Y."/>
            <person name="Ning Z."/>
            <person name="He Z."/>
            <person name="Teodor R."/>
            <person name="Lu Y."/>
            <person name="Bowser T.A."/>
            <person name="Graham I.A."/>
            <person name="Ye K."/>
        </authorList>
    </citation>
    <scope>NUCLEOTIDE SEQUENCE [LARGE SCALE GENOMIC DNA]</scope>
    <source>
        <strain evidence="4">cv. HN1</strain>
        <tissue evidence="3">Leaves</tissue>
    </source>
</reference>
<organism evidence="3 4">
    <name type="scientific">Papaver somniferum</name>
    <name type="common">Opium poppy</name>
    <dbReference type="NCBI Taxonomy" id="3469"/>
    <lineage>
        <taxon>Eukaryota</taxon>
        <taxon>Viridiplantae</taxon>
        <taxon>Streptophyta</taxon>
        <taxon>Embryophyta</taxon>
        <taxon>Tracheophyta</taxon>
        <taxon>Spermatophyta</taxon>
        <taxon>Magnoliopsida</taxon>
        <taxon>Ranunculales</taxon>
        <taxon>Papaveraceae</taxon>
        <taxon>Papaveroideae</taxon>
        <taxon>Papaver</taxon>
    </lineage>
</organism>
<feature type="region of interest" description="Disordered" evidence="1">
    <location>
        <begin position="444"/>
        <end position="466"/>
    </location>
</feature>
<dbReference type="OrthoDB" id="656546at2759"/>
<evidence type="ECO:0000313" key="3">
    <source>
        <dbReference type="EMBL" id="RZC45776.1"/>
    </source>
</evidence>
<evidence type="ECO:0000313" key="4">
    <source>
        <dbReference type="Proteomes" id="UP000316621"/>
    </source>
</evidence>
<dbReference type="AlphaFoldDB" id="A0A4Y7ICM9"/>
<dbReference type="Pfam" id="PF21745">
    <property type="entry name" value="PMI1_PMIR1-2_C"/>
    <property type="match status" value="1"/>
</dbReference>
<dbReference type="Pfam" id="PF10358">
    <property type="entry name" value="NT-C2"/>
    <property type="match status" value="1"/>
</dbReference>
<accession>A0A4Y7ICM9</accession>
<sequence>MEPQISPETRNSNTNILEELEFLSQSLYQSHTTTTTTTRRRTASFALPRTSIPTNSPAANILTSKNEENREISQSMRIFTSPWRSKPKLDHDQNDEKNELQVSDHQEIKMLDEKVVGSAEKKGIWKWKPIRALSHIRMRRLSCLFSIEVVSVEGLPTSMNGLRLCICVRKKETRDGAVKTMPSRVSQGVAEFEETLFVKCHVYCSTGSGKQPKFEPRPFLIYMSAVDAREIDFGRGSVDLSLLIQKSLEKSLEETRVRQWDASYDLSGKAKGGKLVLKLGFQIMEKDGELGIYGHTDEGSNSGSSSLSYFGRKQSKSSFSIPSRRMSSRMAVSMSPSSVGRGVDFDAIDDFSFAAPAVFPPSSPFSQKSEEPEMNVEGRDLPEFDVVDKGVEIREKGHANEEVSEDDRSVTSEVVKVVMNEQLHWTRSKDLDLIAQQIKTLESMMEDENSVNTEEESESQKLDEDEETVTMEFLQMLEEEEHDEQKGNQLLKPEVSEIITETTETDSKVLLPDLGKGLGCVVQTKDRGYLAATNPFNIEFSRKETPKLAIQLSKPLILQSQKLMSGFEMFQRMAAIGLEELSSEMLALMPLDELVGKTAEQVAFEGIASTIIQGRNAEVTTSKAASSITALKTMAAEMNAGRKERISTGIWNVDGEPVAIDEILAFSMQKIESMAIEALKIQAEMAEEDAPFDVSPLFTLGNKKDLHRPFASSVPLEIWLKNRSLTTAEGEQELPATVTLSLALQLRDPLRRYEAVGGPMIVLIQATRTEATPGKDVGDTVEMRYKVVSLHVGGLKIRMGEKRHIWDAGKQRLTAMLWLMEHGLGKPVKKGKPVTSKGMDSLWSISSRLMADMWLKQMRNPDVKFLKQQLAMIRS</sequence>
<gene>
    <name evidence="3" type="ORF">C5167_038720</name>
</gene>
<name>A0A4Y7ICM9_PAPSO</name>
<dbReference type="PANTHER" id="PTHR33414:SF2">
    <property type="entry name" value="PROTEIN PLASTID MOVEMENT IMPAIRED 1"/>
    <property type="match status" value="1"/>
</dbReference>
<dbReference type="PANTHER" id="PTHR33414">
    <property type="entry name" value="PROTEIN PLASTID MOVEMENT IMPAIRED 1-RELATED 1"/>
    <property type="match status" value="1"/>
</dbReference>
<dbReference type="STRING" id="3469.A0A4Y7ICM9"/>
<feature type="domain" description="C2 NT-type" evidence="2">
    <location>
        <begin position="133"/>
        <end position="285"/>
    </location>
</feature>
<protein>
    <recommendedName>
        <fullName evidence="2">C2 NT-type domain-containing protein</fullName>
    </recommendedName>
</protein>
<dbReference type="PROSITE" id="PS51840">
    <property type="entry name" value="C2_NT"/>
    <property type="match status" value="1"/>
</dbReference>
<dbReference type="Gramene" id="RZC45776">
    <property type="protein sequence ID" value="RZC45776"/>
    <property type="gene ID" value="C5167_038720"/>
</dbReference>